<dbReference type="InterPro" id="IPR000215">
    <property type="entry name" value="Serpin_fam"/>
</dbReference>
<proteinExistence type="predicted"/>
<dbReference type="Pfam" id="PF00079">
    <property type="entry name" value="Serpin"/>
    <property type="match status" value="1"/>
</dbReference>
<dbReference type="InterPro" id="IPR036186">
    <property type="entry name" value="Serpin_sf"/>
</dbReference>
<dbReference type="SUPFAM" id="SSF56574">
    <property type="entry name" value="Serpins"/>
    <property type="match status" value="1"/>
</dbReference>
<dbReference type="STRING" id="1993.SAMN04489713_12693"/>
<feature type="domain" description="Serpin" evidence="1">
    <location>
        <begin position="254"/>
        <end position="370"/>
    </location>
</feature>
<evidence type="ECO:0000313" key="3">
    <source>
        <dbReference type="Proteomes" id="UP000183413"/>
    </source>
</evidence>
<dbReference type="eggNOG" id="COG4826">
    <property type="taxonomic scope" value="Bacteria"/>
</dbReference>
<organism evidence="2 3">
    <name type="scientific">Actinomadura madurae</name>
    <dbReference type="NCBI Taxonomy" id="1993"/>
    <lineage>
        <taxon>Bacteria</taxon>
        <taxon>Bacillati</taxon>
        <taxon>Actinomycetota</taxon>
        <taxon>Actinomycetes</taxon>
        <taxon>Streptosporangiales</taxon>
        <taxon>Thermomonosporaceae</taxon>
        <taxon>Actinomadura</taxon>
    </lineage>
</organism>
<dbReference type="GO" id="GO:0004867">
    <property type="term" value="F:serine-type endopeptidase inhibitor activity"/>
    <property type="evidence" value="ECO:0007669"/>
    <property type="project" value="InterPro"/>
</dbReference>
<dbReference type="EMBL" id="FOVH01000026">
    <property type="protein sequence ID" value="SFQ30153.1"/>
    <property type="molecule type" value="Genomic_DNA"/>
</dbReference>
<protein>
    <submittedName>
        <fullName evidence="2">Serine protease inhibitor</fullName>
    </submittedName>
</protein>
<keyword evidence="3" id="KW-1185">Reference proteome</keyword>
<name>A0A1I5XDU0_9ACTN</name>
<dbReference type="Proteomes" id="UP000183413">
    <property type="component" value="Unassembled WGS sequence"/>
</dbReference>
<evidence type="ECO:0000313" key="2">
    <source>
        <dbReference type="EMBL" id="SFQ30153.1"/>
    </source>
</evidence>
<dbReference type="PANTHER" id="PTHR11461:SF211">
    <property type="entry name" value="GH10112P-RELATED"/>
    <property type="match status" value="1"/>
</dbReference>
<dbReference type="RefSeq" id="WP_075024649.1">
    <property type="nucleotide sequence ID" value="NZ_FOVH01000026.1"/>
</dbReference>
<gene>
    <name evidence="2" type="ORF">SAMN04489713_12693</name>
</gene>
<dbReference type="InterPro" id="IPR042178">
    <property type="entry name" value="Serpin_sf_1"/>
</dbReference>
<dbReference type="InParanoid" id="A0A1I5XDU0"/>
<dbReference type="PANTHER" id="PTHR11461">
    <property type="entry name" value="SERINE PROTEASE INHIBITOR, SERPIN"/>
    <property type="match status" value="1"/>
</dbReference>
<dbReference type="AlphaFoldDB" id="A0A1I5XDU0"/>
<dbReference type="Gene3D" id="3.30.497.10">
    <property type="entry name" value="Antithrombin, subunit I, domain 2"/>
    <property type="match status" value="2"/>
</dbReference>
<evidence type="ECO:0000259" key="1">
    <source>
        <dbReference type="Pfam" id="PF00079"/>
    </source>
</evidence>
<sequence>MQQTITAANALAERWAATCSGASTVMAGPGAWPLLALLASAADGPGRGELETAVGLDAPAAGRAGAELLALLGDAPAVRSALGLWTRLDVPIEPAWAPPATAHGILTGEPAKDKRDLDAWAAEHTGGLIRSMPIKMEPGTLLVLASALTVRTQWFEPFDTFDGDASLYRTTQHLEDARVTDAPDGPVTLVRVAGTDDVDVHLVRGDQPPGQVLKAAFGTLDGRHPATTAGDLPEGTPAPGVTVWFEEAIWPTPQLRLTLPAFEVTGAHDLLGLPDVFGLASVRDTSRGHFPGISTTPLAIGQARQNALARFDAEGFESAAVTAVGALAGSAAPFGDPHLAKRVSVTFDPPFGFLAVHRPSGLVLTTGWVAKAGAA</sequence>
<dbReference type="GO" id="GO:0005615">
    <property type="term" value="C:extracellular space"/>
    <property type="evidence" value="ECO:0007669"/>
    <property type="project" value="InterPro"/>
</dbReference>
<reference evidence="2 3" key="1">
    <citation type="submission" date="2016-10" db="EMBL/GenBank/DDBJ databases">
        <authorList>
            <person name="de Groot N.N."/>
        </authorList>
    </citation>
    <scope>NUCLEOTIDE SEQUENCE [LARGE SCALE GENOMIC DNA]</scope>
    <source>
        <strain evidence="2 3">DSM 43067</strain>
    </source>
</reference>
<accession>A0A1I5XDU0</accession>
<dbReference type="InterPro" id="IPR023796">
    <property type="entry name" value="Serpin_dom"/>
</dbReference>